<evidence type="ECO:0000313" key="2">
    <source>
        <dbReference type="Proteomes" id="UP000238191"/>
    </source>
</evidence>
<accession>A0A2S7D3N9</accession>
<evidence type="ECO:0000313" key="1">
    <source>
        <dbReference type="EMBL" id="PPU68329.1"/>
    </source>
</evidence>
<keyword evidence="2" id="KW-1185">Reference proteome</keyword>
<reference evidence="2" key="1">
    <citation type="submission" date="2016-08" db="EMBL/GenBank/DDBJ databases">
        <authorList>
            <person name="Merda D."/>
            <person name="Briand M."/>
            <person name="Taghouti G."/>
            <person name="Carrere S."/>
            <person name="Gouzy J."/>
            <person name="Portier P."/>
            <person name="Jacques M.-A."/>
            <person name="Fischer-Le Saux M."/>
        </authorList>
    </citation>
    <scope>NUCLEOTIDE SEQUENCE [LARGE SCALE GENOMIC DNA]</scope>
    <source>
        <strain evidence="2">CFBP4643</strain>
    </source>
</reference>
<sequence>MGPRSLAQLDPAQVLVRISLPVGFELNVPATRLELQLKASGTNKTAAMGLTAVTVSRSAHPGGLFSPDVPVLTHPLRLTPEGCRQLRELQRFILATDPKQFEFVVHVPFAIVPASAREATFWADLKLSQTEPFKPLIDGAKIRFTTE</sequence>
<organism evidence="1 2">
    <name type="scientific">Xanthomonas pisi</name>
    <dbReference type="NCBI Taxonomy" id="56457"/>
    <lineage>
        <taxon>Bacteria</taxon>
        <taxon>Pseudomonadati</taxon>
        <taxon>Pseudomonadota</taxon>
        <taxon>Gammaproteobacteria</taxon>
        <taxon>Lysobacterales</taxon>
        <taxon>Lysobacteraceae</taxon>
        <taxon>Xanthomonas</taxon>
    </lineage>
</organism>
<dbReference type="AlphaFoldDB" id="A0A2S7D3N9"/>
<name>A0A2S7D3N9_9XANT</name>
<dbReference type="EMBL" id="MDEI01000007">
    <property type="protein sequence ID" value="PPU68329.1"/>
    <property type="molecule type" value="Genomic_DNA"/>
</dbReference>
<protein>
    <submittedName>
        <fullName evidence="1">Uncharacterized protein</fullName>
    </submittedName>
</protein>
<gene>
    <name evidence="1" type="ORF">XpiCFBP4643_09745</name>
</gene>
<proteinExistence type="predicted"/>
<comment type="caution">
    <text evidence="1">The sequence shown here is derived from an EMBL/GenBank/DDBJ whole genome shotgun (WGS) entry which is preliminary data.</text>
</comment>
<dbReference type="Proteomes" id="UP000238191">
    <property type="component" value="Unassembled WGS sequence"/>
</dbReference>